<dbReference type="GO" id="GO:0003700">
    <property type="term" value="F:DNA-binding transcription factor activity"/>
    <property type="evidence" value="ECO:0007669"/>
    <property type="project" value="TreeGrafter"/>
</dbReference>
<organism evidence="12 13">
    <name type="scientific">Citrus unshiu</name>
    <name type="common">Satsuma mandarin</name>
    <name type="synonym">Citrus nobilis var. unshiu</name>
    <dbReference type="NCBI Taxonomy" id="55188"/>
    <lineage>
        <taxon>Eukaryota</taxon>
        <taxon>Viridiplantae</taxon>
        <taxon>Streptophyta</taxon>
        <taxon>Embryophyta</taxon>
        <taxon>Tracheophyta</taxon>
        <taxon>Spermatophyta</taxon>
        <taxon>Magnoliopsida</taxon>
        <taxon>eudicotyledons</taxon>
        <taxon>Gunneridae</taxon>
        <taxon>Pentapetalae</taxon>
        <taxon>rosids</taxon>
        <taxon>malvids</taxon>
        <taxon>Sapindales</taxon>
        <taxon>Rutaceae</taxon>
        <taxon>Aurantioideae</taxon>
        <taxon>Citrus</taxon>
    </lineage>
</organism>
<evidence type="ECO:0000259" key="11">
    <source>
        <dbReference type="Pfam" id="PF20452"/>
    </source>
</evidence>
<dbReference type="AlphaFoldDB" id="A0A2H5PPW0"/>
<name>A0A2H5PPW0_CITUN</name>
<dbReference type="GO" id="GO:0005516">
    <property type="term" value="F:calmodulin binding"/>
    <property type="evidence" value="ECO:0007669"/>
    <property type="project" value="InterPro"/>
</dbReference>
<protein>
    <submittedName>
        <fullName evidence="12">Uncharacterized protein</fullName>
    </submittedName>
</protein>
<dbReference type="InterPro" id="IPR046831">
    <property type="entry name" value="Calmodulin_bind_N"/>
</dbReference>
<dbReference type="InterPro" id="IPR046829">
    <property type="entry name" value="Calmod_bind_C"/>
</dbReference>
<evidence type="ECO:0000259" key="9">
    <source>
        <dbReference type="Pfam" id="PF07887"/>
    </source>
</evidence>
<evidence type="ECO:0000256" key="8">
    <source>
        <dbReference type="SAM" id="MobiDB-lite"/>
    </source>
</evidence>
<evidence type="ECO:0000256" key="1">
    <source>
        <dbReference type="ARBA" id="ARBA00004123"/>
    </source>
</evidence>
<accession>A0A2H5PPW0</accession>
<evidence type="ECO:0000256" key="2">
    <source>
        <dbReference type="ARBA" id="ARBA00007214"/>
    </source>
</evidence>
<evidence type="ECO:0000313" key="12">
    <source>
        <dbReference type="EMBL" id="GAY54398.1"/>
    </source>
</evidence>
<evidence type="ECO:0000256" key="3">
    <source>
        <dbReference type="ARBA" id="ARBA00023015"/>
    </source>
</evidence>
<dbReference type="Pfam" id="PF07887">
    <property type="entry name" value="Calmodulin_bind"/>
    <property type="match status" value="1"/>
</dbReference>
<evidence type="ECO:0000256" key="7">
    <source>
        <dbReference type="ARBA" id="ARBA00023242"/>
    </source>
</evidence>
<evidence type="ECO:0000259" key="10">
    <source>
        <dbReference type="Pfam" id="PF20451"/>
    </source>
</evidence>
<dbReference type="InterPro" id="IPR046830">
    <property type="entry name" value="Calmod_bind_M"/>
</dbReference>
<dbReference type="STRING" id="55188.A0A2H5PPW0"/>
<keyword evidence="4" id="KW-0238">DNA-binding</keyword>
<sequence length="562" mass="62957">MSQSKMVPKRPFDDDGFGVLVPEPRKRPTLKKVVDDVMKGNWQNKMVASLEPCIRSVVREELERVFLPLFHPGARSSFNQAETSEVRGLQLLFVNKLPCPIYTGSRIEAEDGGPVKIVLVDPISKTRVTSGPYSSMKVEILVLDGDFGSDDHENWTEREFLEKIVREREGKRPLVTGELHITLKDGVGILSDIVFTDNSSWIRCRKFRLGARVLQKGCREARIKEAKSEAFVVKDHRGELNKKHYPPSLDDDIWRLEKIAKDGKYHERLAKKGVYNVKDFLRMHTTDPGSLRKIISASNKTWETIVEHAATCVVNDGKLYAFTGDGIILLLNSIYKLVAVTFDGENCVHPNDLAFPQKISVENLKRVAYKNVNQFVLIDARANFGPLMPSPNLQDEALSSPTSILQNHEFPVAHQEVQFGLDHASTSTSYSQEAVADDHQSHPIQNSLTVGDFPPVPGNGNGGNNWCPSCPQLVPSNHLAVEMPQLQMPGWSPCNAIWEQSNGIFFAPSSDSNFGVHISRIGKPKAAWCKIRAAVILESVRRDLAARRMASRPFYINMNTRL</sequence>
<proteinExistence type="inferred from homology"/>
<comment type="caution">
    <text evidence="12">The sequence shown here is derived from an EMBL/GenBank/DDBJ whole genome shotgun (WGS) entry which is preliminary data.</text>
</comment>
<comment type="subcellular location">
    <subcellularLocation>
        <location evidence="1">Nucleus</location>
    </subcellularLocation>
</comment>
<keyword evidence="6" id="KW-0804">Transcription</keyword>
<feature type="region of interest" description="Disordered" evidence="8">
    <location>
        <begin position="1"/>
        <end position="20"/>
    </location>
</feature>
<feature type="domain" description="Calmodulin binding protein central" evidence="10">
    <location>
        <begin position="249"/>
        <end position="312"/>
    </location>
</feature>
<dbReference type="EMBL" id="BDQV01000104">
    <property type="protein sequence ID" value="GAY54398.1"/>
    <property type="molecule type" value="Genomic_DNA"/>
</dbReference>
<reference evidence="12 13" key="1">
    <citation type="journal article" date="2017" name="Front. Genet.">
        <title>Draft sequencing of the heterozygous diploid genome of Satsuma (Citrus unshiu Marc.) using a hybrid assembly approach.</title>
        <authorList>
            <person name="Shimizu T."/>
            <person name="Tanizawa Y."/>
            <person name="Mochizuki T."/>
            <person name="Nagasaki H."/>
            <person name="Yoshioka T."/>
            <person name="Toyoda A."/>
            <person name="Fujiyama A."/>
            <person name="Kaminuma E."/>
            <person name="Nakamura Y."/>
        </authorList>
    </citation>
    <scope>NUCLEOTIDE SEQUENCE [LARGE SCALE GENOMIC DNA]</scope>
    <source>
        <strain evidence="13">cv. Miyagawa wase</strain>
    </source>
</reference>
<dbReference type="Pfam" id="PF20452">
    <property type="entry name" value="Calmod_bind_C"/>
    <property type="match status" value="1"/>
</dbReference>
<evidence type="ECO:0000256" key="5">
    <source>
        <dbReference type="ARBA" id="ARBA00023159"/>
    </source>
</evidence>
<dbReference type="InterPro" id="IPR012416">
    <property type="entry name" value="CBP60"/>
</dbReference>
<dbReference type="Pfam" id="PF20451">
    <property type="entry name" value="Calmod_bind_M"/>
    <property type="match status" value="1"/>
</dbReference>
<evidence type="ECO:0000256" key="6">
    <source>
        <dbReference type="ARBA" id="ARBA00023163"/>
    </source>
</evidence>
<dbReference type="Proteomes" id="UP000236630">
    <property type="component" value="Unassembled WGS sequence"/>
</dbReference>
<keyword evidence="5" id="KW-0010">Activator</keyword>
<keyword evidence="3" id="KW-0805">Transcription regulation</keyword>
<dbReference type="GO" id="GO:0080142">
    <property type="term" value="P:regulation of salicylic acid biosynthetic process"/>
    <property type="evidence" value="ECO:0007669"/>
    <property type="project" value="TreeGrafter"/>
</dbReference>
<dbReference type="GO" id="GO:0005634">
    <property type="term" value="C:nucleus"/>
    <property type="evidence" value="ECO:0007669"/>
    <property type="project" value="UniProtKB-SubCell"/>
</dbReference>
<feature type="domain" description="Calmodulin binding protein-like N-terminal" evidence="9">
    <location>
        <begin position="89"/>
        <end position="236"/>
    </location>
</feature>
<dbReference type="PANTHER" id="PTHR31713:SF43">
    <property type="entry name" value="CALMODULIN-BINDING PROTEIN 60 G"/>
    <property type="match status" value="1"/>
</dbReference>
<evidence type="ECO:0000256" key="4">
    <source>
        <dbReference type="ARBA" id="ARBA00023125"/>
    </source>
</evidence>
<comment type="similarity">
    <text evidence="2">Belongs to the plant ACBP60 protein family.</text>
</comment>
<gene>
    <name evidence="12" type="ORF">CUMW_156420</name>
</gene>
<keyword evidence="13" id="KW-1185">Reference proteome</keyword>
<dbReference type="GO" id="GO:0043565">
    <property type="term" value="F:sequence-specific DNA binding"/>
    <property type="evidence" value="ECO:0007669"/>
    <property type="project" value="TreeGrafter"/>
</dbReference>
<evidence type="ECO:0000313" key="13">
    <source>
        <dbReference type="Proteomes" id="UP000236630"/>
    </source>
</evidence>
<keyword evidence="7" id="KW-0539">Nucleus</keyword>
<feature type="domain" description="Calmodulin binding protein C-terminal" evidence="11">
    <location>
        <begin position="318"/>
        <end position="376"/>
    </location>
</feature>
<dbReference type="PANTHER" id="PTHR31713">
    <property type="entry name" value="OS02G0177800 PROTEIN"/>
    <property type="match status" value="1"/>
</dbReference>